<sequence>MATPLSWPKHVYKLTPGDIHYLQRTHPEVPLWRTSLLRELTPQADDSEIVASAQTTFGGIRLRAMRIHGGPHSITDLVKKLHRIPTKPHENLIQIRGLYAVDDEPLSLFSLDAPRITVMQYIFTHPHQDRRQMCADVARGLDHLHRVEIVHGAVRPANILVRPDGVCMLGEPSDEDIPHPGALTRLAPYLAPELFDPAAYAIFAIDNYRRDEYSGEYRVESDIYALGATTIEMYTSTPPAPFHIPFKTITTSKELFHLTRTPSTAEVEVIPHRIRAALSDIMHVLPYHRPHSGNALQWLERPDVMRVRACAPVNAKTRMRRAARAFWAA</sequence>
<keyword evidence="4" id="KW-0067">ATP-binding</keyword>
<comment type="similarity">
    <text evidence="5">Belongs to the protein kinase superfamily. STE Ser/Thr protein kinase family. MAP kinase kinase subfamily.</text>
</comment>
<evidence type="ECO:0000256" key="1">
    <source>
        <dbReference type="ARBA" id="ARBA00022679"/>
    </source>
</evidence>
<dbReference type="Gene3D" id="1.10.510.10">
    <property type="entry name" value="Transferase(Phosphotransferase) domain 1"/>
    <property type="match status" value="1"/>
</dbReference>
<feature type="domain" description="Protein kinase" evidence="10">
    <location>
        <begin position="1"/>
        <end position="304"/>
    </location>
</feature>
<keyword evidence="2" id="KW-0547">Nucleotide-binding</keyword>
<keyword evidence="3 11" id="KW-0418">Kinase</keyword>
<accession>A0A9P5YTA1</accession>
<dbReference type="PANTHER" id="PTHR48013">
    <property type="entry name" value="DUAL SPECIFICITY MITOGEN-ACTIVATED PROTEIN KINASE KINASE 5-RELATED"/>
    <property type="match status" value="1"/>
</dbReference>
<dbReference type="Pfam" id="PF00069">
    <property type="entry name" value="Pkinase"/>
    <property type="match status" value="1"/>
</dbReference>
<comment type="caution">
    <text evidence="11">The sequence shown here is derived from an EMBL/GenBank/DDBJ whole genome shotgun (WGS) entry which is preliminary data.</text>
</comment>
<evidence type="ECO:0000256" key="5">
    <source>
        <dbReference type="ARBA" id="ARBA00038035"/>
    </source>
</evidence>
<comment type="catalytic activity">
    <reaction evidence="9">
        <text>L-tyrosyl-[protein] + ATP = O-phospho-L-tyrosyl-[protein] + ADP + H(+)</text>
        <dbReference type="Rhea" id="RHEA:10596"/>
        <dbReference type="Rhea" id="RHEA-COMP:10136"/>
        <dbReference type="Rhea" id="RHEA-COMP:20101"/>
        <dbReference type="ChEBI" id="CHEBI:15378"/>
        <dbReference type="ChEBI" id="CHEBI:30616"/>
        <dbReference type="ChEBI" id="CHEBI:46858"/>
        <dbReference type="ChEBI" id="CHEBI:61978"/>
        <dbReference type="ChEBI" id="CHEBI:456216"/>
        <dbReference type="EC" id="2.7.12.2"/>
    </reaction>
</comment>
<evidence type="ECO:0000256" key="7">
    <source>
        <dbReference type="ARBA" id="ARBA00049014"/>
    </source>
</evidence>
<evidence type="ECO:0000313" key="12">
    <source>
        <dbReference type="Proteomes" id="UP000807469"/>
    </source>
</evidence>
<dbReference type="GO" id="GO:0005524">
    <property type="term" value="F:ATP binding"/>
    <property type="evidence" value="ECO:0007669"/>
    <property type="project" value="UniProtKB-KW"/>
</dbReference>
<evidence type="ECO:0000256" key="8">
    <source>
        <dbReference type="ARBA" id="ARBA00049299"/>
    </source>
</evidence>
<evidence type="ECO:0000256" key="2">
    <source>
        <dbReference type="ARBA" id="ARBA00022741"/>
    </source>
</evidence>
<keyword evidence="12" id="KW-1185">Reference proteome</keyword>
<name>A0A9P5YTA1_9AGAR</name>
<evidence type="ECO:0000313" key="11">
    <source>
        <dbReference type="EMBL" id="KAF9473360.1"/>
    </source>
</evidence>
<reference evidence="11" key="1">
    <citation type="submission" date="2020-11" db="EMBL/GenBank/DDBJ databases">
        <authorList>
            <consortium name="DOE Joint Genome Institute"/>
            <person name="Ahrendt S."/>
            <person name="Riley R."/>
            <person name="Andreopoulos W."/>
            <person name="Labutti K."/>
            <person name="Pangilinan J."/>
            <person name="Ruiz-Duenas F.J."/>
            <person name="Barrasa J.M."/>
            <person name="Sanchez-Garcia M."/>
            <person name="Camarero S."/>
            <person name="Miyauchi S."/>
            <person name="Serrano A."/>
            <person name="Linde D."/>
            <person name="Babiker R."/>
            <person name="Drula E."/>
            <person name="Ayuso-Fernandez I."/>
            <person name="Pacheco R."/>
            <person name="Padilla G."/>
            <person name="Ferreira P."/>
            <person name="Barriuso J."/>
            <person name="Kellner H."/>
            <person name="Castanera R."/>
            <person name="Alfaro M."/>
            <person name="Ramirez L."/>
            <person name="Pisabarro A.G."/>
            <person name="Kuo A."/>
            <person name="Tritt A."/>
            <person name="Lipzen A."/>
            <person name="He G."/>
            <person name="Yan M."/>
            <person name="Ng V."/>
            <person name="Cullen D."/>
            <person name="Martin F."/>
            <person name="Rosso M.-N."/>
            <person name="Henrissat B."/>
            <person name="Hibbett D."/>
            <person name="Martinez A.T."/>
            <person name="Grigoriev I.V."/>
        </authorList>
    </citation>
    <scope>NUCLEOTIDE SEQUENCE</scope>
    <source>
        <strain evidence="11">CIRM-BRFM 674</strain>
    </source>
</reference>
<comment type="catalytic activity">
    <reaction evidence="7">
        <text>L-seryl-[protein] + ATP = O-phospho-L-seryl-[protein] + ADP + H(+)</text>
        <dbReference type="Rhea" id="RHEA:17989"/>
        <dbReference type="Rhea" id="RHEA-COMP:9863"/>
        <dbReference type="Rhea" id="RHEA-COMP:11604"/>
        <dbReference type="ChEBI" id="CHEBI:15378"/>
        <dbReference type="ChEBI" id="CHEBI:29999"/>
        <dbReference type="ChEBI" id="CHEBI:30616"/>
        <dbReference type="ChEBI" id="CHEBI:83421"/>
        <dbReference type="ChEBI" id="CHEBI:456216"/>
        <dbReference type="EC" id="2.7.12.2"/>
    </reaction>
</comment>
<dbReference type="OrthoDB" id="3248549at2759"/>
<dbReference type="Proteomes" id="UP000807469">
    <property type="component" value="Unassembled WGS sequence"/>
</dbReference>
<dbReference type="AlphaFoldDB" id="A0A9P5YTA1"/>
<proteinExistence type="inferred from homology"/>
<protein>
    <recommendedName>
        <fullName evidence="6">mitogen-activated protein kinase kinase</fullName>
        <ecNumber evidence="6">2.7.12.2</ecNumber>
    </recommendedName>
</protein>
<comment type="catalytic activity">
    <reaction evidence="8">
        <text>L-threonyl-[protein] + ATP = O-phospho-L-threonyl-[protein] + ADP + H(+)</text>
        <dbReference type="Rhea" id="RHEA:46608"/>
        <dbReference type="Rhea" id="RHEA-COMP:11060"/>
        <dbReference type="Rhea" id="RHEA-COMP:11605"/>
        <dbReference type="ChEBI" id="CHEBI:15378"/>
        <dbReference type="ChEBI" id="CHEBI:30013"/>
        <dbReference type="ChEBI" id="CHEBI:30616"/>
        <dbReference type="ChEBI" id="CHEBI:61977"/>
        <dbReference type="ChEBI" id="CHEBI:456216"/>
        <dbReference type="EC" id="2.7.12.2"/>
    </reaction>
</comment>
<dbReference type="GO" id="GO:0004708">
    <property type="term" value="F:MAP kinase kinase activity"/>
    <property type="evidence" value="ECO:0007669"/>
    <property type="project" value="UniProtKB-EC"/>
</dbReference>
<evidence type="ECO:0000256" key="4">
    <source>
        <dbReference type="ARBA" id="ARBA00022840"/>
    </source>
</evidence>
<dbReference type="PANTHER" id="PTHR48013:SF9">
    <property type="entry name" value="DUAL SPECIFICITY MITOGEN-ACTIVATED PROTEIN KINASE KINASE 5"/>
    <property type="match status" value="1"/>
</dbReference>
<dbReference type="InterPro" id="IPR011009">
    <property type="entry name" value="Kinase-like_dom_sf"/>
</dbReference>
<gene>
    <name evidence="11" type="ORF">BDN70DRAFT_885929</name>
</gene>
<evidence type="ECO:0000256" key="9">
    <source>
        <dbReference type="ARBA" id="ARBA00051693"/>
    </source>
</evidence>
<dbReference type="EMBL" id="MU155449">
    <property type="protein sequence ID" value="KAF9473360.1"/>
    <property type="molecule type" value="Genomic_DNA"/>
</dbReference>
<dbReference type="PROSITE" id="PS50011">
    <property type="entry name" value="PROTEIN_KINASE_DOM"/>
    <property type="match status" value="1"/>
</dbReference>
<dbReference type="SMART" id="SM00220">
    <property type="entry name" value="S_TKc"/>
    <property type="match status" value="1"/>
</dbReference>
<keyword evidence="1" id="KW-0808">Transferase</keyword>
<evidence type="ECO:0000256" key="6">
    <source>
        <dbReference type="ARBA" id="ARBA00038999"/>
    </source>
</evidence>
<evidence type="ECO:0000259" key="10">
    <source>
        <dbReference type="PROSITE" id="PS50011"/>
    </source>
</evidence>
<evidence type="ECO:0000256" key="3">
    <source>
        <dbReference type="ARBA" id="ARBA00022777"/>
    </source>
</evidence>
<dbReference type="SUPFAM" id="SSF56112">
    <property type="entry name" value="Protein kinase-like (PK-like)"/>
    <property type="match status" value="1"/>
</dbReference>
<dbReference type="InterPro" id="IPR000719">
    <property type="entry name" value="Prot_kinase_dom"/>
</dbReference>
<dbReference type="EC" id="2.7.12.2" evidence="6"/>
<organism evidence="11 12">
    <name type="scientific">Pholiota conissans</name>
    <dbReference type="NCBI Taxonomy" id="109636"/>
    <lineage>
        <taxon>Eukaryota</taxon>
        <taxon>Fungi</taxon>
        <taxon>Dikarya</taxon>
        <taxon>Basidiomycota</taxon>
        <taxon>Agaricomycotina</taxon>
        <taxon>Agaricomycetes</taxon>
        <taxon>Agaricomycetidae</taxon>
        <taxon>Agaricales</taxon>
        <taxon>Agaricineae</taxon>
        <taxon>Strophariaceae</taxon>
        <taxon>Pholiota</taxon>
    </lineage>
</organism>